<evidence type="ECO:0000256" key="1">
    <source>
        <dbReference type="ARBA" id="ARBA00008288"/>
    </source>
</evidence>
<proteinExistence type="inferred from homology"/>
<dbReference type="Pfam" id="PF17442">
    <property type="entry name" value="U62_UL91"/>
    <property type="match status" value="1"/>
</dbReference>
<dbReference type="DNASU" id="3289520"/>
<dbReference type="InterPro" id="IPR035385">
    <property type="entry name" value="U62/UL91"/>
</dbReference>
<protein>
    <submittedName>
        <fullName evidence="2">U62</fullName>
    </submittedName>
</protein>
<dbReference type="EMBL" id="AF037218">
    <property type="protein sequence ID" value="AAC40776.1"/>
    <property type="molecule type" value="Genomic_DNA"/>
</dbReference>
<comment type="similarity">
    <text evidence="1">Belongs to the herpesviridae UL91 family.</text>
</comment>
<dbReference type="KEGG" id="vg:3289520"/>
<name>Q77Y59_HHV7R</name>
<accession>Q77Y59</accession>
<gene>
    <name evidence="2" type="primary">U62</name>
</gene>
<dbReference type="RefSeq" id="YP_073803.1">
    <property type="nucleotide sequence ID" value="NC_001716.2"/>
</dbReference>
<organismHost>
    <name type="scientific">Homo sapiens</name>
    <name type="common">Human</name>
    <dbReference type="NCBI Taxonomy" id="9606"/>
</organismHost>
<evidence type="ECO:0000313" key="2">
    <source>
        <dbReference type="EMBL" id="AAC40776.1"/>
    </source>
</evidence>
<dbReference type="GeneID" id="3289520"/>
<dbReference type="Proteomes" id="UP000098510">
    <property type="component" value="Segment"/>
</dbReference>
<dbReference type="OrthoDB" id="39396at10239"/>
<reference evidence="2 3" key="1">
    <citation type="journal article" date="1998" name="Virology">
        <title>The DNA sequence of the RK strain of human herpesvirus 7.</title>
        <authorList>
            <person name="Megaw A.G."/>
            <person name="Rapaport D."/>
            <person name="Avidor B."/>
            <person name="Frenkel N."/>
            <person name="Davison A.J."/>
        </authorList>
    </citation>
    <scope>NUCLEOTIDE SEQUENCE [LARGE SCALE GENOMIC DNA]</scope>
    <source>
        <strain evidence="2 3">RK</strain>
    </source>
</reference>
<sequence length="75" mass="8571">MNGVLNDIKTEFLCNTKTDLLTLIQKICLNCDFILEPVESFPKKTELVAVMYDTLAVEIFNDLLKYNEQKKDGLA</sequence>
<organism evidence="2 3">
    <name type="scientific">Human herpesvirus 7 (strain RK)</name>
    <name type="common">HHV-7</name>
    <name type="synonym">Human T lymphotropic virus</name>
    <dbReference type="NCBI Taxonomy" id="262398"/>
    <lineage>
        <taxon>Viruses</taxon>
        <taxon>Duplodnaviria</taxon>
        <taxon>Heunggongvirae</taxon>
        <taxon>Peploviricota</taxon>
        <taxon>Herviviricetes</taxon>
        <taxon>Herpesvirales</taxon>
        <taxon>Orthoherpesviridae</taxon>
        <taxon>Betaherpesvirinae</taxon>
        <taxon>Roseolovirus</taxon>
        <taxon>Roseolovirus humanbeta7</taxon>
        <taxon>Human betaherpesvirus 7</taxon>
    </lineage>
</organism>
<keyword evidence="3" id="KW-1185">Reference proteome</keyword>
<evidence type="ECO:0000313" key="3">
    <source>
        <dbReference type="Proteomes" id="UP000098510"/>
    </source>
</evidence>